<keyword evidence="4" id="KW-0509">mRNA transport</keyword>
<dbReference type="EMBL" id="AE016820">
    <property type="protein sequence ID" value="AAS54493.1"/>
    <property type="molecule type" value="Genomic_DNA"/>
</dbReference>
<organism evidence="5 6">
    <name type="scientific">Eremothecium gossypii (strain ATCC 10895 / CBS 109.51 / FGSC 9923 / NRRL Y-1056)</name>
    <name type="common">Yeast</name>
    <name type="synonym">Ashbya gossypii</name>
    <dbReference type="NCBI Taxonomy" id="284811"/>
    <lineage>
        <taxon>Eukaryota</taxon>
        <taxon>Fungi</taxon>
        <taxon>Dikarya</taxon>
        <taxon>Ascomycota</taxon>
        <taxon>Saccharomycotina</taxon>
        <taxon>Saccharomycetes</taxon>
        <taxon>Saccharomycetales</taxon>
        <taxon>Saccharomycetaceae</taxon>
        <taxon>Eremothecium</taxon>
    </lineage>
</organism>
<dbReference type="OrthoDB" id="1918363at2759"/>
<evidence type="ECO:0000256" key="1">
    <source>
        <dbReference type="ARBA" id="ARBA00004259"/>
    </source>
</evidence>
<dbReference type="FunCoup" id="Q750F1">
    <property type="interactions" value="1208"/>
</dbReference>
<keyword evidence="6" id="KW-1185">Reference proteome</keyword>
<evidence type="ECO:0000313" key="5">
    <source>
        <dbReference type="EMBL" id="AAS54493.1"/>
    </source>
</evidence>
<dbReference type="GO" id="GO:0006606">
    <property type="term" value="P:protein import into nucleus"/>
    <property type="evidence" value="ECO:0000318"/>
    <property type="project" value="GO_Central"/>
</dbReference>
<dbReference type="InParanoid" id="Q750F1"/>
<keyword evidence="4" id="KW-0813">Transport</keyword>
<dbReference type="GO" id="GO:0005643">
    <property type="term" value="C:nuclear pore"/>
    <property type="evidence" value="ECO:0000318"/>
    <property type="project" value="GO_Central"/>
</dbReference>
<dbReference type="Pfam" id="PF04097">
    <property type="entry name" value="Nic96"/>
    <property type="match status" value="1"/>
</dbReference>
<dbReference type="eggNOG" id="KOG2168">
    <property type="taxonomic scope" value="Eukaryota"/>
</dbReference>
<proteinExistence type="inferred from homology"/>
<dbReference type="PANTHER" id="PTHR11225">
    <property type="entry name" value="NUCLEAR PORE COMPLEX PROTEIN NUP93 NUCLEOPORIN NUP93 DEAD EYE PROTEIN"/>
    <property type="match status" value="1"/>
</dbReference>
<reference evidence="6" key="2">
    <citation type="journal article" date="2013" name="G3 (Bethesda)">
        <title>Genomes of Ashbya fungi isolated from insects reveal four mating-type loci, numerous translocations, lack of transposons, and distinct gene duplications.</title>
        <authorList>
            <person name="Dietrich F.S."/>
            <person name="Voegeli S."/>
            <person name="Kuo S."/>
            <person name="Philippsen P."/>
        </authorList>
    </citation>
    <scope>GENOME REANNOTATION</scope>
    <source>
        <strain evidence="6">ATCC 10895 / CBS 109.51 / FGSC 9923 / NRRL Y-1056</strain>
    </source>
</reference>
<dbReference type="GO" id="GO:0017056">
    <property type="term" value="F:structural constituent of nuclear pore"/>
    <property type="evidence" value="ECO:0000318"/>
    <property type="project" value="GO_Central"/>
</dbReference>
<dbReference type="PANTHER" id="PTHR11225:SF4">
    <property type="entry name" value="NUCLEAR PORE COMPLEX PROTEIN NUP93"/>
    <property type="match status" value="1"/>
</dbReference>
<accession>Q750F1</accession>
<dbReference type="RefSeq" id="NP_986669.1">
    <property type="nucleotide sequence ID" value="NM_211731.1"/>
</dbReference>
<sequence>MNNSINASDLRSVSPHEAPLKGVSKTFNDLIETSKNLPSTSSELGSVLLNVNELKKRAAELRAKNVKNKSPHHTRAHYLLAGSGLAIQDVESSLKTLESRQLLEQNVQNKVPDGDLDTYLRNKKDENILSSIEQSLSLAAKDFDNFVNANFNLDWKKHKEEVKRSFLGLVWKSDPNHKSPTSVSEPSFMTWPKKGSGILDGESKLNINENYVVREKFEKYARIINRFNNARQLHNNFPLTTEFITLFQNSADYKQRQLLEAWKILDNYRLCSDSMNIVDISKGYLENQFMDYVDNLYTKNGNEGLPTNINKIKSFIDCKLKNPNNTWKFGNLTIVNGVPVWALIFYLLRAGKFQEALEVAINNKLSLKKVEQSFLVYFKAYVSSKDKRLPQEFITRLHTEYNQHIKNSLDGDPFRLAVYKIIGRCDLTRKNISAITLSVEDWLWVHFMLIKDGISSDDPVYERYSLVDFQNIITSYGSSSFNNHYLQVLLLSGQYELAVQYAYTINEIDAVHLAIALADYKLLKVAANVTDDEFVTSPTGERKINFAKILGNYTKSFKFSDPRIAVEYLLLIALAHEDSQIELAHEALRELVLDTKEFTILLGKINRDGTRIPGIIEERQPLLYLADKEDFLHKITEQAARRADENGRVYDSLLLYQLAEEYDIVISIVNKLLSEMLSNTDLAQPLMRQDDNSETNPVLIAKKLIDVYIKNLEISKKVHRKNKETCILLLKLVDIRRTYIARQWQNTLQQIEELDLLPSVEDSSPRKKAQEFHNLDDCIIKNVPNLLIIAMTCVSNLIKQLSKGPFSNGATQAQVEALKKVANNYMIYRGMIQYKMPREVYNTLINIEVDL</sequence>
<dbReference type="AlphaFoldDB" id="Q750F1"/>
<evidence type="ECO:0000256" key="4">
    <source>
        <dbReference type="RuleBase" id="RU364035"/>
    </source>
</evidence>
<dbReference type="Proteomes" id="UP000000591">
    <property type="component" value="Chromosome VII"/>
</dbReference>
<keyword evidence="4" id="KW-0653">Protein transport</keyword>
<evidence type="ECO:0000313" key="6">
    <source>
        <dbReference type="Proteomes" id="UP000000591"/>
    </source>
</evidence>
<gene>
    <name evidence="5" type="ORF">AGOS_AGR004W</name>
</gene>
<keyword evidence="3 4" id="KW-0539">Nucleus</keyword>
<comment type="similarity">
    <text evidence="2 4">Belongs to the nucleoporin interacting component (NIC) family.</text>
</comment>
<keyword evidence="4" id="KW-0906">Nuclear pore complex</keyword>
<dbReference type="HOGENOM" id="CLU_011846_0_0_1"/>
<keyword evidence="4" id="KW-0811">Translocation</keyword>
<comment type="subcellular location">
    <subcellularLocation>
        <location evidence="1">Nucleus envelope</location>
    </subcellularLocation>
    <subcellularLocation>
        <location evidence="4">Nucleus</location>
        <location evidence="4">Nuclear pore complex</location>
    </subcellularLocation>
</comment>
<dbReference type="InterPro" id="IPR007231">
    <property type="entry name" value="Nucleoporin_int_Nup93/Nic96"/>
</dbReference>
<evidence type="ECO:0000256" key="3">
    <source>
        <dbReference type="ARBA" id="ARBA00023242"/>
    </source>
</evidence>
<dbReference type="GO" id="GO:0016973">
    <property type="term" value="P:poly(A)+ mRNA export from nucleus"/>
    <property type="evidence" value="ECO:0000318"/>
    <property type="project" value="GO_Central"/>
</dbReference>
<protein>
    <recommendedName>
        <fullName evidence="4">Nuclear pore protein</fullName>
    </recommendedName>
</protein>
<dbReference type="STRING" id="284811.Q750F1"/>
<evidence type="ECO:0000256" key="2">
    <source>
        <dbReference type="ARBA" id="ARBA00010186"/>
    </source>
</evidence>
<reference evidence="5 6" key="1">
    <citation type="journal article" date="2004" name="Science">
        <title>The Ashbya gossypii genome as a tool for mapping the ancient Saccharomyces cerevisiae genome.</title>
        <authorList>
            <person name="Dietrich F.S."/>
            <person name="Voegeli S."/>
            <person name="Brachat S."/>
            <person name="Lerch A."/>
            <person name="Gates K."/>
            <person name="Steiner S."/>
            <person name="Mohr C."/>
            <person name="Pohlmann R."/>
            <person name="Luedi P."/>
            <person name="Choi S."/>
            <person name="Wing R.A."/>
            <person name="Flavier A."/>
            <person name="Gaffney T.D."/>
            <person name="Philippsen P."/>
        </authorList>
    </citation>
    <scope>NUCLEOTIDE SEQUENCE [LARGE SCALE GENOMIC DNA]</scope>
    <source>
        <strain evidence="6">ATCC 10895 / CBS 109.51 / FGSC 9923 / NRRL Y-1056</strain>
    </source>
</reference>
<dbReference type="KEGG" id="ago:AGOS_AGR004W"/>
<dbReference type="GeneID" id="4622968"/>
<name>Q750F1_EREGS</name>
<keyword evidence="4" id="KW-0472">Membrane</keyword>
<dbReference type="OMA" id="LLMCGQF"/>